<proteinExistence type="inferred from homology"/>
<evidence type="ECO:0000256" key="3">
    <source>
        <dbReference type="ARBA" id="ARBA00023274"/>
    </source>
</evidence>
<dbReference type="HAMAP" id="MF_00374">
    <property type="entry name" value="Ribosomal_uL29"/>
    <property type="match status" value="1"/>
</dbReference>
<dbReference type="GO" id="GO:1990904">
    <property type="term" value="C:ribonucleoprotein complex"/>
    <property type="evidence" value="ECO:0007669"/>
    <property type="project" value="UniProtKB-KW"/>
</dbReference>
<dbReference type="EMBL" id="MHIU01000042">
    <property type="protein sequence ID" value="OGY57231.1"/>
    <property type="molecule type" value="Genomic_DNA"/>
</dbReference>
<dbReference type="GO" id="GO:0003735">
    <property type="term" value="F:structural constituent of ribosome"/>
    <property type="evidence" value="ECO:0007669"/>
    <property type="project" value="InterPro"/>
</dbReference>
<dbReference type="SUPFAM" id="SSF46561">
    <property type="entry name" value="Ribosomal protein L29 (L29p)"/>
    <property type="match status" value="1"/>
</dbReference>
<gene>
    <name evidence="5" type="primary">rpmC</name>
    <name evidence="6" type="ORF">A3D47_00015</name>
</gene>
<evidence type="ECO:0000256" key="4">
    <source>
        <dbReference type="ARBA" id="ARBA00035204"/>
    </source>
</evidence>
<dbReference type="AlphaFoldDB" id="A0A1G1YXW5"/>
<name>A0A1G1YXW5_9BACT</name>
<comment type="similarity">
    <text evidence="1 5">Belongs to the universal ribosomal protein uL29 family.</text>
</comment>
<protein>
    <recommendedName>
        <fullName evidence="4 5">Large ribosomal subunit protein uL29</fullName>
    </recommendedName>
</protein>
<evidence type="ECO:0000313" key="7">
    <source>
        <dbReference type="Proteomes" id="UP000178651"/>
    </source>
</evidence>
<organism evidence="6 7">
    <name type="scientific">Candidatus Colwellbacteria bacterium RIFCSPHIGHO2_02_FULL_43_15</name>
    <dbReference type="NCBI Taxonomy" id="1797686"/>
    <lineage>
        <taxon>Bacteria</taxon>
        <taxon>Candidatus Colwelliibacteriota</taxon>
    </lineage>
</organism>
<keyword evidence="3 5" id="KW-0687">Ribonucleoprotein</keyword>
<accession>A0A1G1YXW5</accession>
<dbReference type="InterPro" id="IPR001854">
    <property type="entry name" value="Ribosomal_uL29"/>
</dbReference>
<sequence>MKNQDIKLLKSRSLGELERNLKEKQDALQSAKFDLASGKVKNFYFVKDTKKTIARIKTFINQQKAK</sequence>
<evidence type="ECO:0000256" key="2">
    <source>
        <dbReference type="ARBA" id="ARBA00022980"/>
    </source>
</evidence>
<dbReference type="Proteomes" id="UP000178651">
    <property type="component" value="Unassembled WGS sequence"/>
</dbReference>
<dbReference type="InterPro" id="IPR036049">
    <property type="entry name" value="Ribosomal_uL29_sf"/>
</dbReference>
<keyword evidence="2 5" id="KW-0689">Ribosomal protein</keyword>
<evidence type="ECO:0000256" key="1">
    <source>
        <dbReference type="ARBA" id="ARBA00009254"/>
    </source>
</evidence>
<dbReference type="Pfam" id="PF00831">
    <property type="entry name" value="Ribosomal_L29"/>
    <property type="match status" value="1"/>
</dbReference>
<evidence type="ECO:0000313" key="6">
    <source>
        <dbReference type="EMBL" id="OGY57231.1"/>
    </source>
</evidence>
<dbReference type="GO" id="GO:0005840">
    <property type="term" value="C:ribosome"/>
    <property type="evidence" value="ECO:0007669"/>
    <property type="project" value="UniProtKB-KW"/>
</dbReference>
<dbReference type="Gene3D" id="1.10.287.310">
    <property type="match status" value="1"/>
</dbReference>
<dbReference type="NCBIfam" id="TIGR00012">
    <property type="entry name" value="L29"/>
    <property type="match status" value="1"/>
</dbReference>
<dbReference type="GO" id="GO:0006412">
    <property type="term" value="P:translation"/>
    <property type="evidence" value="ECO:0007669"/>
    <property type="project" value="UniProtKB-UniRule"/>
</dbReference>
<reference evidence="6 7" key="1">
    <citation type="journal article" date="2016" name="Nat. Commun.">
        <title>Thousands of microbial genomes shed light on interconnected biogeochemical processes in an aquifer system.</title>
        <authorList>
            <person name="Anantharaman K."/>
            <person name="Brown C.T."/>
            <person name="Hug L.A."/>
            <person name="Sharon I."/>
            <person name="Castelle C.J."/>
            <person name="Probst A.J."/>
            <person name="Thomas B.C."/>
            <person name="Singh A."/>
            <person name="Wilkins M.J."/>
            <person name="Karaoz U."/>
            <person name="Brodie E.L."/>
            <person name="Williams K.H."/>
            <person name="Hubbard S.S."/>
            <person name="Banfield J.F."/>
        </authorList>
    </citation>
    <scope>NUCLEOTIDE SEQUENCE [LARGE SCALE GENOMIC DNA]</scope>
</reference>
<comment type="caution">
    <text evidence="6">The sequence shown here is derived from an EMBL/GenBank/DDBJ whole genome shotgun (WGS) entry which is preliminary data.</text>
</comment>
<evidence type="ECO:0000256" key="5">
    <source>
        <dbReference type="HAMAP-Rule" id="MF_00374"/>
    </source>
</evidence>